<evidence type="ECO:0000256" key="1">
    <source>
        <dbReference type="SAM" id="MobiDB-lite"/>
    </source>
</evidence>
<name>A0A319ENN1_ASPSB</name>
<dbReference type="VEuPathDB" id="FungiDB:BO78DRAFT_413625"/>
<feature type="compositionally biased region" description="Polar residues" evidence="1">
    <location>
        <begin position="94"/>
        <end position="103"/>
    </location>
</feature>
<sequence length="286" mass="30423">MSSEDLQWLESYLRHGYDPEAHGADDSASFFQSNPYFALPPSSSFTAAHNGPAGPQSYQYSNERSVRPTAPSSSSEASHRPHQAQPHHPLASTMPPSSGSHTEGSYRFAPPQGSKSFPSQSPKPPPSQEYKPRAPQLPKPVPTHQTGPPQGLISCGPLDAFTTAFSSSHADASILNPTACANVTLGCVANGSYEDVEFGPAITTTRAGSDSQFTSVTHTVRPGIKYTSYANGSSTDIKLASHSVVCLSSTVKLSPFASPTCANNEFGFATYNAADKCRQGWRRARS</sequence>
<evidence type="ECO:0000313" key="3">
    <source>
        <dbReference type="Proteomes" id="UP000248423"/>
    </source>
</evidence>
<dbReference type="STRING" id="1448318.A0A319ENN1"/>
<reference evidence="2 3" key="1">
    <citation type="submission" date="2018-02" db="EMBL/GenBank/DDBJ databases">
        <title>The genomes of Aspergillus section Nigri reveals drivers in fungal speciation.</title>
        <authorList>
            <consortium name="DOE Joint Genome Institute"/>
            <person name="Vesth T.C."/>
            <person name="Nybo J."/>
            <person name="Theobald S."/>
            <person name="Brandl J."/>
            <person name="Frisvad J.C."/>
            <person name="Nielsen K.F."/>
            <person name="Lyhne E.K."/>
            <person name="Kogle M.E."/>
            <person name="Kuo A."/>
            <person name="Riley R."/>
            <person name="Clum A."/>
            <person name="Nolan M."/>
            <person name="Lipzen A."/>
            <person name="Salamov A."/>
            <person name="Henrissat B."/>
            <person name="Wiebenga A."/>
            <person name="De vries R.P."/>
            <person name="Grigoriev I.V."/>
            <person name="Mortensen U.H."/>
            <person name="Andersen M.R."/>
            <person name="Baker S.E."/>
        </authorList>
    </citation>
    <scope>NUCLEOTIDE SEQUENCE [LARGE SCALE GENOMIC DNA]</scope>
    <source>
        <strain evidence="2 3">CBS 121057</strain>
    </source>
</reference>
<feature type="compositionally biased region" description="Low complexity" evidence="1">
    <location>
        <begin position="110"/>
        <end position="120"/>
    </location>
</feature>
<organism evidence="2 3">
    <name type="scientific">Aspergillus sclerotiicarbonarius (strain CBS 121057 / IBT 28362)</name>
    <dbReference type="NCBI Taxonomy" id="1448318"/>
    <lineage>
        <taxon>Eukaryota</taxon>
        <taxon>Fungi</taxon>
        <taxon>Dikarya</taxon>
        <taxon>Ascomycota</taxon>
        <taxon>Pezizomycotina</taxon>
        <taxon>Eurotiomycetes</taxon>
        <taxon>Eurotiomycetidae</taxon>
        <taxon>Eurotiales</taxon>
        <taxon>Aspergillaceae</taxon>
        <taxon>Aspergillus</taxon>
        <taxon>Aspergillus subgen. Circumdati</taxon>
    </lineage>
</organism>
<feature type="region of interest" description="Disordered" evidence="1">
    <location>
        <begin position="40"/>
        <end position="153"/>
    </location>
</feature>
<dbReference type="EMBL" id="KZ826317">
    <property type="protein sequence ID" value="PYI11822.1"/>
    <property type="molecule type" value="Genomic_DNA"/>
</dbReference>
<protein>
    <submittedName>
        <fullName evidence="2">Uncharacterized protein</fullName>
    </submittedName>
</protein>
<evidence type="ECO:0000313" key="2">
    <source>
        <dbReference type="EMBL" id="PYI11822.1"/>
    </source>
</evidence>
<proteinExistence type="predicted"/>
<dbReference type="AlphaFoldDB" id="A0A319ENN1"/>
<gene>
    <name evidence="2" type="ORF">BO78DRAFT_413625</name>
</gene>
<dbReference type="Proteomes" id="UP000248423">
    <property type="component" value="Unassembled WGS sequence"/>
</dbReference>
<keyword evidence="3" id="KW-1185">Reference proteome</keyword>
<accession>A0A319ENN1</accession>